<organism evidence="1">
    <name type="scientific">marine metagenome</name>
    <dbReference type="NCBI Taxonomy" id="408172"/>
    <lineage>
        <taxon>unclassified sequences</taxon>
        <taxon>metagenomes</taxon>
        <taxon>ecological metagenomes</taxon>
    </lineage>
</organism>
<dbReference type="AlphaFoldDB" id="A0A382YFT4"/>
<protein>
    <submittedName>
        <fullName evidence="1">Uncharacterized protein</fullName>
    </submittedName>
</protein>
<evidence type="ECO:0000313" key="1">
    <source>
        <dbReference type="EMBL" id="SVD81771.1"/>
    </source>
</evidence>
<accession>A0A382YFT4</accession>
<name>A0A382YFT4_9ZZZZ</name>
<proteinExistence type="predicted"/>
<feature type="non-terminal residue" evidence="1">
    <location>
        <position position="264"/>
    </location>
</feature>
<gene>
    <name evidence="1" type="ORF">METZ01_LOCUS434625</name>
</gene>
<reference evidence="1" key="1">
    <citation type="submission" date="2018-05" db="EMBL/GenBank/DDBJ databases">
        <authorList>
            <person name="Lanie J.A."/>
            <person name="Ng W.-L."/>
            <person name="Kazmierczak K.M."/>
            <person name="Andrzejewski T.M."/>
            <person name="Davidsen T.M."/>
            <person name="Wayne K.J."/>
            <person name="Tettelin H."/>
            <person name="Glass J.I."/>
            <person name="Rusch D."/>
            <person name="Podicherti R."/>
            <person name="Tsui H.-C.T."/>
            <person name="Winkler M.E."/>
        </authorList>
    </citation>
    <scope>NUCLEOTIDE SEQUENCE</scope>
</reference>
<feature type="non-terminal residue" evidence="1">
    <location>
        <position position="1"/>
    </location>
</feature>
<sequence length="264" mass="30015">SLQQVSGSIQRGTVMTEVVKRILTQADIAKTNLASKGVLVRLAITKWSGVKTSKQVAEKIALDNGIPIDRVRGVLEVLGRDRVRETRNPANKARTYLNDHTSPFDDIGWRFLPSDLIEEVKVGLEKEKQDFEKGVKAILKDYDEIRKEAEEELGDLWDESYFPDKDEVKDLFKWEGDPWLITSIEDAEAIGSLRNSLKNYGDLSDQVLEEIEQGVLKRHEKAMKLIDKDTQKKLASQLDNFIERVESFSPDSDDGRKGNTLRQN</sequence>
<dbReference type="EMBL" id="UINC01175245">
    <property type="protein sequence ID" value="SVD81771.1"/>
    <property type="molecule type" value="Genomic_DNA"/>
</dbReference>